<feature type="signal peptide" evidence="1">
    <location>
        <begin position="1"/>
        <end position="21"/>
    </location>
</feature>
<proteinExistence type="predicted"/>
<dbReference type="GO" id="GO:0004222">
    <property type="term" value="F:metalloendopeptidase activity"/>
    <property type="evidence" value="ECO:0007669"/>
    <property type="project" value="InterPro"/>
</dbReference>
<sequence>MAISFGYGVLAAFFAITAVFASPVALPDVNTSSTQAHTQRDFMINKNTQYSSLGYTWPNNKVTWCLNADKEADYKTVRDIADKSWKKWKDVIGEKSSLKFAPVDDKELECKKYRGKVDMWEITLNYKMHAGSAHSGYMYQDNRLNFDPRPIYSAMDAVVNFAHEMGHAFGLLHTHQRPDAWPSLLKLNCRNLRDYDSLAKKIGKGKVDDICKTLNRRSAAAEGFSAAELLPYSNYMKDTSKEIVQNGDFDWDSIMLYNSEAGAKDGTLALVKENGSKIGINTEVSKGDGKQIENLYPKGK</sequence>
<feature type="domain" description="Peptidase metallopeptidase" evidence="2">
    <location>
        <begin position="53"/>
        <end position="197"/>
    </location>
</feature>
<feature type="chain" id="PRO_5042530970" evidence="1">
    <location>
        <begin position="22"/>
        <end position="300"/>
    </location>
</feature>
<organism evidence="3 4">
    <name type="scientific">Anthostomella pinea</name>
    <dbReference type="NCBI Taxonomy" id="933095"/>
    <lineage>
        <taxon>Eukaryota</taxon>
        <taxon>Fungi</taxon>
        <taxon>Dikarya</taxon>
        <taxon>Ascomycota</taxon>
        <taxon>Pezizomycotina</taxon>
        <taxon>Sordariomycetes</taxon>
        <taxon>Xylariomycetidae</taxon>
        <taxon>Xylariales</taxon>
        <taxon>Xylariaceae</taxon>
        <taxon>Anthostomella</taxon>
    </lineage>
</organism>
<dbReference type="InterPro" id="IPR024079">
    <property type="entry name" value="MetalloPept_cat_dom_sf"/>
</dbReference>
<protein>
    <submittedName>
        <fullName evidence="3">Uu.00g124300.m01.CDS01</fullName>
    </submittedName>
</protein>
<name>A0AAI8VI86_9PEZI</name>
<keyword evidence="4" id="KW-1185">Reference proteome</keyword>
<comment type="caution">
    <text evidence="3">The sequence shown here is derived from an EMBL/GenBank/DDBJ whole genome shotgun (WGS) entry which is preliminary data.</text>
</comment>
<accession>A0AAI8VI86</accession>
<dbReference type="SUPFAM" id="SSF55486">
    <property type="entry name" value="Metalloproteases ('zincins'), catalytic domain"/>
    <property type="match status" value="1"/>
</dbReference>
<reference evidence="3" key="1">
    <citation type="submission" date="2023-10" db="EMBL/GenBank/DDBJ databases">
        <authorList>
            <person name="Hackl T."/>
        </authorList>
    </citation>
    <scope>NUCLEOTIDE SEQUENCE</scope>
</reference>
<dbReference type="Gene3D" id="3.40.390.10">
    <property type="entry name" value="Collagenase (Catalytic Domain)"/>
    <property type="match status" value="1"/>
</dbReference>
<dbReference type="GO" id="GO:0006508">
    <property type="term" value="P:proteolysis"/>
    <property type="evidence" value="ECO:0007669"/>
    <property type="project" value="InterPro"/>
</dbReference>
<dbReference type="Proteomes" id="UP001295740">
    <property type="component" value="Unassembled WGS sequence"/>
</dbReference>
<evidence type="ECO:0000313" key="4">
    <source>
        <dbReference type="Proteomes" id="UP001295740"/>
    </source>
</evidence>
<evidence type="ECO:0000256" key="1">
    <source>
        <dbReference type="SAM" id="SignalP"/>
    </source>
</evidence>
<dbReference type="InterPro" id="IPR006026">
    <property type="entry name" value="Peptidase_Metallo"/>
</dbReference>
<evidence type="ECO:0000259" key="2">
    <source>
        <dbReference type="SMART" id="SM00235"/>
    </source>
</evidence>
<dbReference type="SMART" id="SM00235">
    <property type="entry name" value="ZnMc"/>
    <property type="match status" value="1"/>
</dbReference>
<dbReference type="AlphaFoldDB" id="A0AAI8VI86"/>
<dbReference type="GO" id="GO:0008270">
    <property type="term" value="F:zinc ion binding"/>
    <property type="evidence" value="ECO:0007669"/>
    <property type="project" value="InterPro"/>
</dbReference>
<gene>
    <name evidence="3" type="ORF">KHLLAP_LOCUS5504</name>
</gene>
<evidence type="ECO:0000313" key="3">
    <source>
        <dbReference type="EMBL" id="CAJ2505036.1"/>
    </source>
</evidence>
<keyword evidence="1" id="KW-0732">Signal</keyword>
<dbReference type="EMBL" id="CAUWAG010000007">
    <property type="protein sequence ID" value="CAJ2505036.1"/>
    <property type="molecule type" value="Genomic_DNA"/>
</dbReference>